<keyword evidence="2" id="KW-0479">Metal-binding</keyword>
<evidence type="ECO:0000259" key="9">
    <source>
        <dbReference type="PROSITE" id="PS50089"/>
    </source>
</evidence>
<dbReference type="PROSITE" id="PS50016">
    <property type="entry name" value="ZF_PHD_2"/>
    <property type="match status" value="1"/>
</dbReference>
<evidence type="ECO:0000256" key="1">
    <source>
        <dbReference type="ARBA" id="ARBA00007269"/>
    </source>
</evidence>
<evidence type="ECO:0000256" key="2">
    <source>
        <dbReference type="ARBA" id="ARBA00022723"/>
    </source>
</evidence>
<evidence type="ECO:0000256" key="7">
    <source>
        <dbReference type="SAM" id="MobiDB-lite"/>
    </source>
</evidence>
<dbReference type="InterPro" id="IPR000967">
    <property type="entry name" value="Znf_NFX1"/>
</dbReference>
<dbReference type="PANTHER" id="PTHR12360:SF1">
    <property type="entry name" value="NF-X1-TYPE ZINC FINGER PROTEIN NFXL1"/>
    <property type="match status" value="1"/>
</dbReference>
<protein>
    <recommendedName>
        <fullName evidence="11">PHD-type domain-containing protein</fullName>
    </recommendedName>
</protein>
<dbReference type="GO" id="GO:0000977">
    <property type="term" value="F:RNA polymerase II transcription regulatory region sequence-specific DNA binding"/>
    <property type="evidence" value="ECO:0007669"/>
    <property type="project" value="TreeGrafter"/>
</dbReference>
<feature type="domain" description="RING-type" evidence="9">
    <location>
        <begin position="100"/>
        <end position="161"/>
    </location>
</feature>
<evidence type="ECO:0000313" key="10">
    <source>
        <dbReference type="EMBL" id="JAS17755.1"/>
    </source>
</evidence>
<sequence>MDSKNGKDYGYNRKNTKPGNADKSSERFLEAHNRLQASVKKHLSASKGYDESSSEEDDLESETILGSVLKSYAQIGGKSEDLGRTQNFLEDTFQSGAATCLICIVTVKRNEAIWSCNKCFCFFHLQCIQRWSKDSIHYQKVALEERQLSISQIVWSCPKCRNEFSTKDIPKFYLCFCEKKENPEFQPWLVPHSCGDSCNKPLIPTCGHKCLLLCHPGPCPPCPNTVSSMCHCGKNGPRPQRCSNKNWSCGKVCGRKLKCNRHFCTDICHGDNCPPCPQKSKQSCQCAKNVMIRDCAEPLWSCMEICGKSLKCGYHSCKQICHKGDCGECPLTLPRQCPCGKTSLLLSCIEDVPTCKDTCGRTLDCGVHTCSQRCHKDKCGGCLERRIKKCRCGLHFKEIPCQKDYLCESKCKQIRDCNRHPCNRKCCDGSCSPCEKPCGRTLSCGNHKCTSICHQGQCYPCVQTEIVLCHCRGTKIIVPCGRKKKTRPPKCSKACKIPPDCHHDSREPHRCHFGSCPPCQKICGLVKGLCAHICKKKCHSAVLVDIHDGMRAIGPWEKITPQLEVRALPCGDCEDPILVSCLGAHEVMNIPCYRAKPYSCGRSCGRSLPCGNHFCSLSCHQVNQNTSSMVVGENCEECNKDCEFERPQNCNHPCPKPCHKEKCPPCLAIVRIRCHCTLNQLIVRCGEWISANDEKKIKMKTCGNQCPKNVCIYYIH</sequence>
<dbReference type="InterPro" id="IPR019787">
    <property type="entry name" value="Znf_PHD-finger"/>
</dbReference>
<evidence type="ECO:0008006" key="11">
    <source>
        <dbReference type="Google" id="ProtNLM"/>
    </source>
</evidence>
<dbReference type="InterPro" id="IPR001841">
    <property type="entry name" value="Znf_RING"/>
</dbReference>
<dbReference type="PROSITE" id="PS50089">
    <property type="entry name" value="ZF_RING_2"/>
    <property type="match status" value="1"/>
</dbReference>
<dbReference type="GO" id="GO:0000981">
    <property type="term" value="F:DNA-binding transcription factor activity, RNA polymerase II-specific"/>
    <property type="evidence" value="ECO:0007669"/>
    <property type="project" value="TreeGrafter"/>
</dbReference>
<feature type="region of interest" description="Disordered" evidence="7">
    <location>
        <begin position="1"/>
        <end position="27"/>
    </location>
</feature>
<dbReference type="InterPro" id="IPR034078">
    <property type="entry name" value="NFX1_fam"/>
</dbReference>
<evidence type="ECO:0000256" key="3">
    <source>
        <dbReference type="ARBA" id="ARBA00022737"/>
    </source>
</evidence>
<proteinExistence type="inferred from homology"/>
<dbReference type="AlphaFoldDB" id="A0A1B6CWR3"/>
<keyword evidence="3" id="KW-0677">Repeat</keyword>
<dbReference type="GO" id="GO:0005634">
    <property type="term" value="C:nucleus"/>
    <property type="evidence" value="ECO:0007669"/>
    <property type="project" value="InterPro"/>
</dbReference>
<keyword evidence="5" id="KW-0862">Zinc</keyword>
<feature type="region of interest" description="Disordered" evidence="7">
    <location>
        <begin position="39"/>
        <end position="60"/>
    </location>
</feature>
<accession>A0A1B6CWR3</accession>
<reference evidence="10" key="1">
    <citation type="submission" date="2015-12" db="EMBL/GenBank/DDBJ databases">
        <title>De novo transcriptome assembly of four potential Pierce s Disease insect vectors from Arizona vineyards.</title>
        <authorList>
            <person name="Tassone E.E."/>
        </authorList>
    </citation>
    <scope>NUCLEOTIDE SEQUENCE</scope>
</reference>
<evidence type="ECO:0000256" key="5">
    <source>
        <dbReference type="ARBA" id="ARBA00022833"/>
    </source>
</evidence>
<name>A0A1B6CWR3_9HEMI</name>
<comment type="similarity">
    <text evidence="1">Belongs to the NFX1 family.</text>
</comment>
<evidence type="ECO:0000259" key="8">
    <source>
        <dbReference type="PROSITE" id="PS50016"/>
    </source>
</evidence>
<dbReference type="EMBL" id="GEDC01019543">
    <property type="protein sequence ID" value="JAS17755.1"/>
    <property type="molecule type" value="Transcribed_RNA"/>
</dbReference>
<dbReference type="PANTHER" id="PTHR12360">
    <property type="entry name" value="NUCLEAR TRANSCRIPTION FACTOR, X-BOX BINDING 1 NFX1"/>
    <property type="match status" value="1"/>
</dbReference>
<evidence type="ECO:0000256" key="4">
    <source>
        <dbReference type="ARBA" id="ARBA00022771"/>
    </source>
</evidence>
<dbReference type="CDD" id="cd16697">
    <property type="entry name" value="RING-CH-C4HC3_NFXL1"/>
    <property type="match status" value="1"/>
</dbReference>
<gene>
    <name evidence="10" type="ORF">g.12528</name>
</gene>
<organism evidence="10">
    <name type="scientific">Clastoptera arizonana</name>
    <name type="common">Arizona spittle bug</name>
    <dbReference type="NCBI Taxonomy" id="38151"/>
    <lineage>
        <taxon>Eukaryota</taxon>
        <taxon>Metazoa</taxon>
        <taxon>Ecdysozoa</taxon>
        <taxon>Arthropoda</taxon>
        <taxon>Hexapoda</taxon>
        <taxon>Insecta</taxon>
        <taxon>Pterygota</taxon>
        <taxon>Neoptera</taxon>
        <taxon>Paraneoptera</taxon>
        <taxon>Hemiptera</taxon>
        <taxon>Auchenorrhyncha</taxon>
        <taxon>Cercopoidea</taxon>
        <taxon>Clastopteridae</taxon>
        <taxon>Clastoptera</taxon>
    </lineage>
</organism>
<dbReference type="CDD" id="cd06008">
    <property type="entry name" value="NF-X1-zinc-finger"/>
    <property type="match status" value="5"/>
</dbReference>
<dbReference type="GO" id="GO:0008270">
    <property type="term" value="F:zinc ion binding"/>
    <property type="evidence" value="ECO:0007669"/>
    <property type="project" value="UniProtKB-KW"/>
</dbReference>
<keyword evidence="4 6" id="KW-0863">Zinc-finger</keyword>
<feature type="domain" description="PHD-type" evidence="8">
    <location>
        <begin position="97"/>
        <end position="163"/>
    </location>
</feature>
<feature type="compositionally biased region" description="Basic and acidic residues" evidence="7">
    <location>
        <begin position="1"/>
        <end position="11"/>
    </location>
</feature>
<dbReference type="SMART" id="SM00438">
    <property type="entry name" value="ZnF_NFX"/>
    <property type="match status" value="9"/>
</dbReference>
<dbReference type="Pfam" id="PF01422">
    <property type="entry name" value="zf-NF-X1"/>
    <property type="match status" value="9"/>
</dbReference>
<evidence type="ECO:0000256" key="6">
    <source>
        <dbReference type="PROSITE-ProRule" id="PRU00175"/>
    </source>
</evidence>